<evidence type="ECO:0000256" key="2">
    <source>
        <dbReference type="ARBA" id="ARBA00022692"/>
    </source>
</evidence>
<keyword evidence="2 6" id="KW-0812">Transmembrane</keyword>
<sequence length="225" mass="26421">MIPGFFKKDSLVAYRDYIPLEKNAKGEYSVQFATRFNFEERGLYTFMYHNCFNYRAQGYSDRVAVDFTVNITEWNVDSYLSAGEIPKPQLYLYFAFLFMLATFMWINTLCKSESKNVYRVHRLMTALVFLKTLSLFFHGINYYFVGTYGHQKEIWAVVYYITHLLKGALLFGTIILIGTGYTFFKNFLSDRDRNLFMIILPLQVVDNIAMIIIEESEFAEQVCVC</sequence>
<name>A0A914D4F3_9BILA</name>
<comment type="subcellular location">
    <subcellularLocation>
        <location evidence="1">Membrane</location>
        <topology evidence="1">Multi-pass membrane protein</topology>
    </subcellularLocation>
</comment>
<dbReference type="InterPro" id="IPR053937">
    <property type="entry name" value="GOST_TM"/>
</dbReference>
<dbReference type="WBParaSite" id="ACRNAN_scaffold18303.g12469.t1">
    <property type="protein sequence ID" value="ACRNAN_scaffold18303.g12469.t1"/>
    <property type="gene ID" value="ACRNAN_scaffold18303.g12469"/>
</dbReference>
<evidence type="ECO:0000256" key="1">
    <source>
        <dbReference type="ARBA" id="ARBA00004141"/>
    </source>
</evidence>
<keyword evidence="5 6" id="KW-0472">Membrane</keyword>
<dbReference type="Pfam" id="PF06814">
    <property type="entry name" value="GOST_TM"/>
    <property type="match status" value="1"/>
</dbReference>
<feature type="transmembrane region" description="Helical" evidence="6">
    <location>
        <begin position="157"/>
        <end position="183"/>
    </location>
</feature>
<feature type="transmembrane region" description="Helical" evidence="6">
    <location>
        <begin position="90"/>
        <end position="110"/>
    </location>
</feature>
<dbReference type="AlphaFoldDB" id="A0A914D4F3"/>
<keyword evidence="3" id="KW-0732">Signal</keyword>
<dbReference type="InterPro" id="IPR009637">
    <property type="entry name" value="GPR107/GPR108-like"/>
</dbReference>
<evidence type="ECO:0000256" key="4">
    <source>
        <dbReference type="ARBA" id="ARBA00022989"/>
    </source>
</evidence>
<proteinExistence type="predicted"/>
<dbReference type="GO" id="GO:0016020">
    <property type="term" value="C:membrane"/>
    <property type="evidence" value="ECO:0007669"/>
    <property type="project" value="UniProtKB-SubCell"/>
</dbReference>
<evidence type="ECO:0000256" key="6">
    <source>
        <dbReference type="SAM" id="Phobius"/>
    </source>
</evidence>
<accession>A0A914D4F3</accession>
<reference evidence="9" key="1">
    <citation type="submission" date="2022-11" db="UniProtKB">
        <authorList>
            <consortium name="WormBaseParasite"/>
        </authorList>
    </citation>
    <scope>IDENTIFICATION</scope>
</reference>
<feature type="transmembrane region" description="Helical" evidence="6">
    <location>
        <begin position="122"/>
        <end position="145"/>
    </location>
</feature>
<organism evidence="8 9">
    <name type="scientific">Acrobeloides nanus</name>
    <dbReference type="NCBI Taxonomy" id="290746"/>
    <lineage>
        <taxon>Eukaryota</taxon>
        <taxon>Metazoa</taxon>
        <taxon>Ecdysozoa</taxon>
        <taxon>Nematoda</taxon>
        <taxon>Chromadorea</taxon>
        <taxon>Rhabditida</taxon>
        <taxon>Tylenchina</taxon>
        <taxon>Cephalobomorpha</taxon>
        <taxon>Cephaloboidea</taxon>
        <taxon>Cephalobidae</taxon>
        <taxon>Acrobeloides</taxon>
    </lineage>
</organism>
<evidence type="ECO:0000313" key="8">
    <source>
        <dbReference type="Proteomes" id="UP000887540"/>
    </source>
</evidence>
<feature type="domain" description="GOST seven transmembrane" evidence="7">
    <location>
        <begin position="86"/>
        <end position="224"/>
    </location>
</feature>
<dbReference type="Proteomes" id="UP000887540">
    <property type="component" value="Unplaced"/>
</dbReference>
<dbReference type="PANTHER" id="PTHR21229">
    <property type="entry name" value="LUNG SEVEN TRANSMEMBRANE RECEPTOR"/>
    <property type="match status" value="1"/>
</dbReference>
<dbReference type="GO" id="GO:0005794">
    <property type="term" value="C:Golgi apparatus"/>
    <property type="evidence" value="ECO:0007669"/>
    <property type="project" value="TreeGrafter"/>
</dbReference>
<evidence type="ECO:0000259" key="7">
    <source>
        <dbReference type="Pfam" id="PF06814"/>
    </source>
</evidence>
<keyword evidence="8" id="KW-1185">Reference proteome</keyword>
<protein>
    <submittedName>
        <fullName evidence="9">Intimal thickness related receptor IRP domain-containing protein</fullName>
    </submittedName>
</protein>
<evidence type="ECO:0000313" key="9">
    <source>
        <dbReference type="WBParaSite" id="ACRNAN_scaffold18303.g12469.t1"/>
    </source>
</evidence>
<keyword evidence="4 6" id="KW-1133">Transmembrane helix</keyword>
<evidence type="ECO:0000256" key="3">
    <source>
        <dbReference type="ARBA" id="ARBA00022729"/>
    </source>
</evidence>
<evidence type="ECO:0000256" key="5">
    <source>
        <dbReference type="ARBA" id="ARBA00023136"/>
    </source>
</evidence>
<dbReference type="PANTHER" id="PTHR21229:SF2">
    <property type="entry name" value="RE59932P"/>
    <property type="match status" value="1"/>
</dbReference>